<dbReference type="AlphaFoldDB" id="A0A9P1N4Y7"/>
<name>A0A9P1N4Y7_9PELO</name>
<dbReference type="SUPFAM" id="SSF51430">
    <property type="entry name" value="NAD(P)-linked oxidoreductase"/>
    <property type="match status" value="1"/>
</dbReference>
<dbReference type="CDD" id="cd19071">
    <property type="entry name" value="AKR_AKR1-5-like"/>
    <property type="match status" value="1"/>
</dbReference>
<evidence type="ECO:0000256" key="5">
    <source>
        <dbReference type="PIRSR" id="PIRSR000097-2"/>
    </source>
</evidence>
<dbReference type="Gene3D" id="3.20.20.100">
    <property type="entry name" value="NADP-dependent oxidoreductase domain"/>
    <property type="match status" value="1"/>
</dbReference>
<gene>
    <name evidence="8" type="ORF">CAMP_LOCUS13905</name>
</gene>
<feature type="binding site" evidence="5">
    <location>
        <position position="103"/>
    </location>
    <ligand>
        <name>substrate</name>
    </ligand>
</feature>
<dbReference type="GO" id="GO:0016616">
    <property type="term" value="F:oxidoreductase activity, acting on the CH-OH group of donors, NAD or NADP as acceptor"/>
    <property type="evidence" value="ECO:0007669"/>
    <property type="project" value="UniProtKB-ARBA"/>
</dbReference>
<keyword evidence="2" id="KW-0521">NADP</keyword>
<dbReference type="PRINTS" id="PR00069">
    <property type="entry name" value="ALDKETRDTASE"/>
</dbReference>
<proteinExistence type="inferred from homology"/>
<comment type="similarity">
    <text evidence="1">Belongs to the aldo/keto reductase family.</text>
</comment>
<evidence type="ECO:0000313" key="9">
    <source>
        <dbReference type="Proteomes" id="UP001152747"/>
    </source>
</evidence>
<dbReference type="PROSITE" id="PS00062">
    <property type="entry name" value="ALDOKETO_REDUCTASE_2"/>
    <property type="match status" value="1"/>
</dbReference>
<dbReference type="PANTHER" id="PTHR43827">
    <property type="entry name" value="2,5-DIKETO-D-GLUCONIC ACID REDUCTASE"/>
    <property type="match status" value="1"/>
</dbReference>
<dbReference type="InterPro" id="IPR020471">
    <property type="entry name" value="AKR"/>
</dbReference>
<dbReference type="InterPro" id="IPR018170">
    <property type="entry name" value="Aldo/ket_reductase_CS"/>
</dbReference>
<dbReference type="PROSITE" id="PS00798">
    <property type="entry name" value="ALDOKETO_REDUCTASE_1"/>
    <property type="match status" value="1"/>
</dbReference>
<accession>A0A9P1N4Y7</accession>
<dbReference type="PIRSF" id="PIRSF000097">
    <property type="entry name" value="AKR"/>
    <property type="match status" value="1"/>
</dbReference>
<keyword evidence="9" id="KW-1185">Reference proteome</keyword>
<evidence type="ECO:0000256" key="6">
    <source>
        <dbReference type="PIRSR" id="PIRSR000097-3"/>
    </source>
</evidence>
<sequence>MRIPQFGFGTYKITEASEVLSVLDDALKAGYRLFDTAKVYNNEKEIGSALKILLPKHNLTREDITIISKLHPTAQNTFDETIRRVYESLDLLQTDYIDIYLIHYPKPNECQNEDENNAEYRRLTYCALEKCLEDGKIRTIGVSNYEIRHLEEIRGFAKHLPVLNQIELHPHFTRKELREYCRSNGIIVQAFSSLARHNEQLFGSEIVGKLAEKYEVPATSIILAWATNQNILIIPKSTNFNRMVQNLNVPQLSIPEIEALSELNINKNYVGRTTGWLVQ</sequence>
<dbReference type="PROSITE" id="PS00063">
    <property type="entry name" value="ALDOKETO_REDUCTASE_3"/>
    <property type="match status" value="1"/>
</dbReference>
<reference evidence="8" key="1">
    <citation type="submission" date="2022-11" db="EMBL/GenBank/DDBJ databases">
        <authorList>
            <person name="Kikuchi T."/>
        </authorList>
    </citation>
    <scope>NUCLEOTIDE SEQUENCE</scope>
    <source>
        <strain evidence="8">PS1010</strain>
    </source>
</reference>
<evidence type="ECO:0000259" key="7">
    <source>
        <dbReference type="Pfam" id="PF00248"/>
    </source>
</evidence>
<evidence type="ECO:0000256" key="3">
    <source>
        <dbReference type="ARBA" id="ARBA00023002"/>
    </source>
</evidence>
<feature type="active site" description="Proton donor" evidence="4">
    <location>
        <position position="40"/>
    </location>
</feature>
<protein>
    <recommendedName>
        <fullName evidence="7">NADP-dependent oxidoreductase domain-containing protein</fullName>
    </recommendedName>
</protein>
<dbReference type="EMBL" id="CANHGI010000005">
    <property type="protein sequence ID" value="CAI5451268.1"/>
    <property type="molecule type" value="Genomic_DNA"/>
</dbReference>
<comment type="caution">
    <text evidence="8">The sequence shown here is derived from an EMBL/GenBank/DDBJ whole genome shotgun (WGS) entry which is preliminary data.</text>
</comment>
<organism evidence="8 9">
    <name type="scientific">Caenorhabditis angaria</name>
    <dbReference type="NCBI Taxonomy" id="860376"/>
    <lineage>
        <taxon>Eukaryota</taxon>
        <taxon>Metazoa</taxon>
        <taxon>Ecdysozoa</taxon>
        <taxon>Nematoda</taxon>
        <taxon>Chromadorea</taxon>
        <taxon>Rhabditida</taxon>
        <taxon>Rhabditina</taxon>
        <taxon>Rhabditomorpha</taxon>
        <taxon>Rhabditoidea</taxon>
        <taxon>Rhabditidae</taxon>
        <taxon>Peloderinae</taxon>
        <taxon>Caenorhabditis</taxon>
    </lineage>
</organism>
<evidence type="ECO:0000256" key="4">
    <source>
        <dbReference type="PIRSR" id="PIRSR000097-1"/>
    </source>
</evidence>
<feature type="domain" description="NADP-dependent oxidoreductase" evidence="7">
    <location>
        <begin position="7"/>
        <end position="264"/>
    </location>
</feature>
<keyword evidence="3" id="KW-0560">Oxidoreductase</keyword>
<dbReference type="Proteomes" id="UP001152747">
    <property type="component" value="Unassembled WGS sequence"/>
</dbReference>
<dbReference type="OrthoDB" id="416253at2759"/>
<dbReference type="FunFam" id="3.20.20.100:FF:000002">
    <property type="entry name" value="2,5-diketo-D-gluconic acid reductase A"/>
    <property type="match status" value="1"/>
</dbReference>
<evidence type="ECO:0000256" key="2">
    <source>
        <dbReference type="ARBA" id="ARBA00022857"/>
    </source>
</evidence>
<evidence type="ECO:0000313" key="8">
    <source>
        <dbReference type="EMBL" id="CAI5451268.1"/>
    </source>
</evidence>
<feature type="site" description="Lowers pKa of active site Tyr" evidence="6">
    <location>
        <position position="69"/>
    </location>
</feature>
<dbReference type="InterPro" id="IPR023210">
    <property type="entry name" value="NADP_OxRdtase_dom"/>
</dbReference>
<dbReference type="Pfam" id="PF00248">
    <property type="entry name" value="Aldo_ket_red"/>
    <property type="match status" value="1"/>
</dbReference>
<evidence type="ECO:0000256" key="1">
    <source>
        <dbReference type="ARBA" id="ARBA00007905"/>
    </source>
</evidence>
<dbReference type="InterPro" id="IPR036812">
    <property type="entry name" value="NAD(P)_OxRdtase_dom_sf"/>
</dbReference>
<dbReference type="PANTHER" id="PTHR43827:SF3">
    <property type="entry name" value="NADP-DEPENDENT OXIDOREDUCTASE DOMAIN-CONTAINING PROTEIN"/>
    <property type="match status" value="1"/>
</dbReference>